<gene>
    <name evidence="1" type="ORF">DDV96_05910</name>
</gene>
<accession>A0A2U0I479</accession>
<evidence type="ECO:0008006" key="3">
    <source>
        <dbReference type="Google" id="ProtNLM"/>
    </source>
</evidence>
<name>A0A2U0I479_9FLAO</name>
<evidence type="ECO:0000313" key="2">
    <source>
        <dbReference type="Proteomes" id="UP000245962"/>
    </source>
</evidence>
<dbReference type="AlphaFoldDB" id="A0A2U0I479"/>
<sequence length="137" mass="15579">MKPTPPHHQLPESAVLKDVLKSKIATVYFYDDVAVVEAKEGVTLSYKTAFSLLISGLNYLRASSWVYISNRLNSYSLNPQDYRYLEKIPTLKGLAVVYESEIGKKNAEMEAKFFNKPFASFSNLTEAYNWARELLDA</sequence>
<dbReference type="OrthoDB" id="1144611at2"/>
<dbReference type="EMBL" id="QEHR01000003">
    <property type="protein sequence ID" value="PVW15800.1"/>
    <property type="molecule type" value="Genomic_DNA"/>
</dbReference>
<protein>
    <recommendedName>
        <fullName evidence="3">STAS/SEC14 domain-containing protein</fullName>
    </recommendedName>
</protein>
<keyword evidence="2" id="KW-1185">Reference proteome</keyword>
<comment type="caution">
    <text evidence="1">The sequence shown here is derived from an EMBL/GenBank/DDBJ whole genome shotgun (WGS) entry which is preliminary data.</text>
</comment>
<evidence type="ECO:0000313" key="1">
    <source>
        <dbReference type="EMBL" id="PVW15800.1"/>
    </source>
</evidence>
<dbReference type="RefSeq" id="WP_116693823.1">
    <property type="nucleotide sequence ID" value="NZ_QEHR01000003.1"/>
</dbReference>
<proteinExistence type="predicted"/>
<reference evidence="1 2" key="1">
    <citation type="submission" date="2018-04" db="EMBL/GenBank/DDBJ databases">
        <title>Marixanthomonas spongiae HN-E44 sp. nov., isolated from a marine sponge.</title>
        <authorList>
            <person name="Luo L."/>
            <person name="Zhuang L."/>
        </authorList>
    </citation>
    <scope>NUCLEOTIDE SEQUENCE [LARGE SCALE GENOMIC DNA]</scope>
    <source>
        <strain evidence="1 2">HN-E44</strain>
    </source>
</reference>
<organism evidence="1 2">
    <name type="scientific">Marixanthomonas spongiae</name>
    <dbReference type="NCBI Taxonomy" id="2174845"/>
    <lineage>
        <taxon>Bacteria</taxon>
        <taxon>Pseudomonadati</taxon>
        <taxon>Bacteroidota</taxon>
        <taxon>Flavobacteriia</taxon>
        <taxon>Flavobacteriales</taxon>
        <taxon>Flavobacteriaceae</taxon>
        <taxon>Marixanthomonas</taxon>
    </lineage>
</organism>
<dbReference type="Proteomes" id="UP000245962">
    <property type="component" value="Unassembled WGS sequence"/>
</dbReference>